<organism evidence="1 2">
    <name type="scientific">Panagrolaimus sp. PS1159</name>
    <dbReference type="NCBI Taxonomy" id="55785"/>
    <lineage>
        <taxon>Eukaryota</taxon>
        <taxon>Metazoa</taxon>
        <taxon>Ecdysozoa</taxon>
        <taxon>Nematoda</taxon>
        <taxon>Chromadorea</taxon>
        <taxon>Rhabditida</taxon>
        <taxon>Tylenchina</taxon>
        <taxon>Panagrolaimomorpha</taxon>
        <taxon>Panagrolaimoidea</taxon>
        <taxon>Panagrolaimidae</taxon>
        <taxon>Panagrolaimus</taxon>
    </lineage>
</organism>
<proteinExistence type="predicted"/>
<evidence type="ECO:0000313" key="1">
    <source>
        <dbReference type="Proteomes" id="UP000887580"/>
    </source>
</evidence>
<dbReference type="Proteomes" id="UP000887580">
    <property type="component" value="Unplaced"/>
</dbReference>
<accession>A0AC35F019</accession>
<protein>
    <submittedName>
        <fullName evidence="2">RNase NYN domain-containing protein</fullName>
    </submittedName>
</protein>
<evidence type="ECO:0000313" key="2">
    <source>
        <dbReference type="WBParaSite" id="PS1159_v2.g12417.t1"/>
    </source>
</evidence>
<dbReference type="WBParaSite" id="PS1159_v2.g12417.t1">
    <property type="protein sequence ID" value="PS1159_v2.g12417.t1"/>
    <property type="gene ID" value="PS1159_v2.g12417"/>
</dbReference>
<reference evidence="2" key="1">
    <citation type="submission" date="2022-11" db="UniProtKB">
        <authorList>
            <consortium name="WormBaseParasite"/>
        </authorList>
    </citation>
    <scope>IDENTIFICATION</scope>
</reference>
<sequence length="246" mass="28397">MDKLKPIPRLILIDAANFMFVFKKVATNYSCPFYESRKNAFHIIPVVHFFVARGYTVRVIASERTLKPHVTQLSYLLKELKAMGLIIHPLKEGKEADDLAMLKCAKDYGAIILTHDKFSNHPEFKEITKRYVVRYEKKKCKQNPDVTNNLGTECKYSFYLDGKSFVAKPNDEDYAKVEQSHKDFEKISPENLSRLSLMELYLHSDICSKIGAPLPEACSTFLDPEMPFPVNFQQFETAAKRAFRQQ</sequence>
<name>A0AC35F019_9BILA</name>